<dbReference type="PANTHER" id="PTHR24198">
    <property type="entry name" value="ANKYRIN REPEAT AND PROTEIN KINASE DOMAIN-CONTAINING PROTEIN"/>
    <property type="match status" value="1"/>
</dbReference>
<proteinExistence type="predicted"/>
<keyword evidence="5" id="KW-1185">Reference proteome</keyword>
<evidence type="ECO:0000256" key="2">
    <source>
        <dbReference type="ARBA" id="ARBA00023043"/>
    </source>
</evidence>
<dbReference type="Gene3D" id="1.25.40.20">
    <property type="entry name" value="Ankyrin repeat-containing domain"/>
    <property type="match status" value="2"/>
</dbReference>
<dbReference type="OrthoDB" id="4772757at2759"/>
<dbReference type="SUPFAM" id="SSF48403">
    <property type="entry name" value="Ankyrin repeat"/>
    <property type="match status" value="1"/>
</dbReference>
<reference evidence="4 5" key="1">
    <citation type="submission" date="2015-04" db="EMBL/GenBank/DDBJ databases">
        <title>The draft genome sequence of Fusarium langsethiae, a T-2/HT-2 mycotoxin producer.</title>
        <authorList>
            <person name="Lysoe E."/>
            <person name="Divon H.H."/>
            <person name="Terzi V."/>
            <person name="Orru L."/>
            <person name="Lamontanara A."/>
            <person name="Kolseth A.-K."/>
            <person name="Frandsen R.J."/>
            <person name="Nielsen K."/>
            <person name="Thrane U."/>
        </authorList>
    </citation>
    <scope>NUCLEOTIDE SEQUENCE [LARGE SCALE GENOMIC DNA]</scope>
    <source>
        <strain evidence="4 5">Fl201059</strain>
    </source>
</reference>
<evidence type="ECO:0000256" key="1">
    <source>
        <dbReference type="ARBA" id="ARBA00022737"/>
    </source>
</evidence>
<keyword evidence="2 3" id="KW-0040">ANK repeat</keyword>
<dbReference type="AlphaFoldDB" id="A0A0M9EPI0"/>
<keyword evidence="1" id="KW-0677">Repeat</keyword>
<gene>
    <name evidence="4" type="ORF">FLAG1_10267</name>
</gene>
<evidence type="ECO:0000313" key="4">
    <source>
        <dbReference type="EMBL" id="KPA36932.1"/>
    </source>
</evidence>
<dbReference type="InterPro" id="IPR036770">
    <property type="entry name" value="Ankyrin_rpt-contain_sf"/>
</dbReference>
<dbReference type="Proteomes" id="UP000037904">
    <property type="component" value="Unassembled WGS sequence"/>
</dbReference>
<dbReference type="PROSITE" id="PS50088">
    <property type="entry name" value="ANK_REPEAT"/>
    <property type="match status" value="1"/>
</dbReference>
<sequence>MYRLLLTAKESSHVFEEEFNYFTKHHQDPHRSSLLHVAAYSGYEDICCELIEKYNYSVDWKSYNGETAIQIALSWGRIGLANRLKVDWGASLTPEIDILRAIVGFNYAEHVKSGLQMYKNDWGCDINAVDETGNSIFHHNEFSFPTMRAMQELGFAVDWNWGNMEHRTFLHGNIIWLSNPMLLNMFLLHSRFSINTRDVEGRTPLHHLLNSMRYLDFPHINVDLLLDFGADRSLRDNRGQLAIDIAHKQLDQAQKDLKVVGIGIMHNVVLGFIKWLKKSIELLTDYTTVAMDVREVDLRLDDHGPGWYRLS</sequence>
<protein>
    <submittedName>
        <fullName evidence="4">Uncharacterized protein</fullName>
    </submittedName>
</protein>
<organism evidence="4 5">
    <name type="scientific">Fusarium langsethiae</name>
    <dbReference type="NCBI Taxonomy" id="179993"/>
    <lineage>
        <taxon>Eukaryota</taxon>
        <taxon>Fungi</taxon>
        <taxon>Dikarya</taxon>
        <taxon>Ascomycota</taxon>
        <taxon>Pezizomycotina</taxon>
        <taxon>Sordariomycetes</taxon>
        <taxon>Hypocreomycetidae</taxon>
        <taxon>Hypocreales</taxon>
        <taxon>Nectriaceae</taxon>
        <taxon>Fusarium</taxon>
    </lineage>
</organism>
<accession>A0A0M9EPI0</accession>
<dbReference type="EMBL" id="JXCE01000513">
    <property type="protein sequence ID" value="KPA36932.1"/>
    <property type="molecule type" value="Genomic_DNA"/>
</dbReference>
<comment type="caution">
    <text evidence="4">The sequence shown here is derived from an EMBL/GenBank/DDBJ whole genome shotgun (WGS) entry which is preliminary data.</text>
</comment>
<feature type="repeat" description="ANK" evidence="3">
    <location>
        <begin position="200"/>
        <end position="237"/>
    </location>
</feature>
<name>A0A0M9EPI0_FUSLA</name>
<evidence type="ECO:0000313" key="5">
    <source>
        <dbReference type="Proteomes" id="UP000037904"/>
    </source>
</evidence>
<dbReference type="PANTHER" id="PTHR24198:SF165">
    <property type="entry name" value="ANKYRIN REPEAT-CONTAINING PROTEIN-RELATED"/>
    <property type="match status" value="1"/>
</dbReference>
<dbReference type="InterPro" id="IPR002110">
    <property type="entry name" value="Ankyrin_rpt"/>
</dbReference>
<evidence type="ECO:0000256" key="3">
    <source>
        <dbReference type="PROSITE-ProRule" id="PRU00023"/>
    </source>
</evidence>